<evidence type="ECO:0000313" key="2">
    <source>
        <dbReference type="EMBL" id="APU12360.1"/>
    </source>
</evidence>
<dbReference type="Pfam" id="PF12079">
    <property type="entry name" value="DUF3558"/>
    <property type="match status" value="1"/>
</dbReference>
<dbReference type="InterPro" id="IPR024520">
    <property type="entry name" value="DUF3558"/>
</dbReference>
<feature type="region of interest" description="Disordered" evidence="1">
    <location>
        <begin position="42"/>
        <end position="67"/>
    </location>
</feature>
<organism evidence="2 3">
    <name type="scientific">Actinoalloteichus fjordicus</name>
    <dbReference type="NCBI Taxonomy" id="1612552"/>
    <lineage>
        <taxon>Bacteria</taxon>
        <taxon>Bacillati</taxon>
        <taxon>Actinomycetota</taxon>
        <taxon>Actinomycetes</taxon>
        <taxon>Pseudonocardiales</taxon>
        <taxon>Pseudonocardiaceae</taxon>
        <taxon>Actinoalloteichus</taxon>
    </lineage>
</organism>
<accession>A0AAC9L8K3</accession>
<protein>
    <submittedName>
        <fullName evidence="2">DUF3558 family protein</fullName>
    </submittedName>
</protein>
<dbReference type="EMBL" id="CP016076">
    <property type="protein sequence ID" value="APU12360.1"/>
    <property type="molecule type" value="Genomic_DNA"/>
</dbReference>
<proteinExistence type="predicted"/>
<evidence type="ECO:0000256" key="1">
    <source>
        <dbReference type="SAM" id="MobiDB-lite"/>
    </source>
</evidence>
<dbReference type="KEGG" id="acad:UA74_01350"/>
<keyword evidence="3" id="KW-1185">Reference proteome</keyword>
<reference evidence="3" key="1">
    <citation type="submission" date="2016-06" db="EMBL/GenBank/DDBJ databases">
        <title>Complete genome sequence of Actinoalloteichus fjordicus DSM 46855 (=ADI127-17), type strain of the new species Actinoalloteichus fjordicus.</title>
        <authorList>
            <person name="Ruckert C."/>
            <person name="Nouioui I."/>
            <person name="Willmese J."/>
            <person name="van Wezel G."/>
            <person name="Klenk H.-P."/>
            <person name="Kalinowski J."/>
            <person name="Zotchev S.B."/>
        </authorList>
    </citation>
    <scope>NUCLEOTIDE SEQUENCE [LARGE SCALE GENOMIC DNA]</scope>
    <source>
        <strain evidence="3">ADI127-7</strain>
    </source>
</reference>
<dbReference type="Proteomes" id="UP000185511">
    <property type="component" value="Chromosome"/>
</dbReference>
<name>A0AAC9L8K3_9PSEU</name>
<gene>
    <name evidence="2" type="ORF">UA74_01350</name>
</gene>
<sequence>METTEQSPAPPAESGDSTGLAPSVSEPKDLAGLDVCTLLTPESAEGLGFGPDGEPRTTGGGSASCSWDSAEGARVTLVADVDRQGLDEVYSRQSLYSDWEELEIAGHPAVRANEGEPTSMCGYIVGIADTQYLDINYFSSGSDGDACAGALAVAESIVPTLPDAN</sequence>
<feature type="region of interest" description="Disordered" evidence="1">
    <location>
        <begin position="1"/>
        <end position="27"/>
    </location>
</feature>
<evidence type="ECO:0000313" key="3">
    <source>
        <dbReference type="Proteomes" id="UP000185511"/>
    </source>
</evidence>
<dbReference type="AlphaFoldDB" id="A0AAC9L8K3"/>